<dbReference type="InterPro" id="IPR040848">
    <property type="entry name" value="AAA_lid_7"/>
</dbReference>
<evidence type="ECO:0000313" key="5">
    <source>
        <dbReference type="EMBL" id="KAA1063986.1"/>
    </source>
</evidence>
<dbReference type="InterPro" id="IPR011704">
    <property type="entry name" value="ATPase_dyneun-rel_AAA"/>
</dbReference>
<reference evidence="5 7" key="1">
    <citation type="submission" date="2019-05" db="EMBL/GenBank/DDBJ databases">
        <title>Emergence of the Ug99 lineage of the wheat stem rust pathogen through somatic hybridization.</title>
        <authorList>
            <person name="Li F."/>
            <person name="Upadhyaya N.M."/>
            <person name="Sperschneider J."/>
            <person name="Matny O."/>
            <person name="Nguyen-Phuc H."/>
            <person name="Mago R."/>
            <person name="Raley C."/>
            <person name="Miller M.E."/>
            <person name="Silverstein K.A.T."/>
            <person name="Henningsen E."/>
            <person name="Hirsch C.D."/>
            <person name="Visser B."/>
            <person name="Pretorius Z.A."/>
            <person name="Steffenson B.J."/>
            <person name="Schwessinger B."/>
            <person name="Dodds P.N."/>
            <person name="Figueroa M."/>
        </authorList>
    </citation>
    <scope>NUCLEOTIDE SEQUENCE [LARGE SCALE GENOMIC DNA]</scope>
    <source>
        <strain evidence="5">21-0</strain>
    </source>
</reference>
<keyword evidence="1" id="KW-0547">Nucleotide-binding</keyword>
<sequence>MDASRRRPIQLIDLLKWVTRIKALFSQNQTLSSGSLNPVLQDQIFLEAVNLSLACPETFPVESDNLASNVDLNVAQALGTHLDLNPEREDLCHDRTNQASQHHCGVINHQLVPFCFNKIYLLLLERLGVCMRSSEPALLVGETGTGKTTVVSYMAGLIDKRLISLNLSNQSEASDLLGDFKPLRSAEDGKVHGTCLVEDSILT</sequence>
<dbReference type="Proteomes" id="UP000324748">
    <property type="component" value="Unassembled WGS sequence"/>
</dbReference>
<dbReference type="GO" id="GO:0016887">
    <property type="term" value="F:ATP hydrolysis activity"/>
    <property type="evidence" value="ECO:0007669"/>
    <property type="project" value="InterPro"/>
</dbReference>
<organism evidence="5 7">
    <name type="scientific">Puccinia graminis f. sp. tritici</name>
    <dbReference type="NCBI Taxonomy" id="56615"/>
    <lineage>
        <taxon>Eukaryota</taxon>
        <taxon>Fungi</taxon>
        <taxon>Dikarya</taxon>
        <taxon>Basidiomycota</taxon>
        <taxon>Pucciniomycotina</taxon>
        <taxon>Pucciniomycetes</taxon>
        <taxon>Pucciniales</taxon>
        <taxon>Pucciniaceae</taxon>
        <taxon>Puccinia</taxon>
    </lineage>
</organism>
<comment type="caution">
    <text evidence="5">The sequence shown here is derived from an EMBL/GenBank/DDBJ whole genome shotgun (WGS) entry which is preliminary data.</text>
</comment>
<evidence type="ECO:0000259" key="3">
    <source>
        <dbReference type="Pfam" id="PF07728"/>
    </source>
</evidence>
<feature type="domain" description="ATPase dynein-related AAA" evidence="3">
    <location>
        <begin position="137"/>
        <end position="182"/>
    </location>
</feature>
<gene>
    <name evidence="6" type="ORF">PGT21_000286</name>
    <name evidence="5" type="ORF">PGT21_000889</name>
</gene>
<name>A0A5B0LIQ5_PUCGR</name>
<keyword evidence="2" id="KW-0067">ATP-binding</keyword>
<evidence type="ECO:0000313" key="7">
    <source>
        <dbReference type="Proteomes" id="UP000324748"/>
    </source>
</evidence>
<feature type="domain" description="Midasin AAA lid" evidence="4">
    <location>
        <begin position="4"/>
        <end position="54"/>
    </location>
</feature>
<dbReference type="Gene3D" id="3.40.50.300">
    <property type="entry name" value="P-loop containing nucleotide triphosphate hydrolases"/>
    <property type="match status" value="1"/>
</dbReference>
<dbReference type="PANTHER" id="PTHR48103:SF2">
    <property type="entry name" value="MIDASIN"/>
    <property type="match status" value="1"/>
</dbReference>
<dbReference type="GO" id="GO:0000027">
    <property type="term" value="P:ribosomal large subunit assembly"/>
    <property type="evidence" value="ECO:0007669"/>
    <property type="project" value="TreeGrafter"/>
</dbReference>
<dbReference type="SUPFAM" id="SSF52540">
    <property type="entry name" value="P-loop containing nucleoside triphosphate hydrolases"/>
    <property type="match status" value="1"/>
</dbReference>
<dbReference type="Pfam" id="PF17867">
    <property type="entry name" value="AAA_lid_7"/>
    <property type="match status" value="1"/>
</dbReference>
<dbReference type="GO" id="GO:0005634">
    <property type="term" value="C:nucleus"/>
    <property type="evidence" value="ECO:0007669"/>
    <property type="project" value="TreeGrafter"/>
</dbReference>
<evidence type="ECO:0000256" key="1">
    <source>
        <dbReference type="ARBA" id="ARBA00022741"/>
    </source>
</evidence>
<accession>A0A5B0LIQ5</accession>
<evidence type="ECO:0000256" key="2">
    <source>
        <dbReference type="ARBA" id="ARBA00022840"/>
    </source>
</evidence>
<dbReference type="AlphaFoldDB" id="A0A5B0LIQ5"/>
<dbReference type="GO" id="GO:0030687">
    <property type="term" value="C:preribosome, large subunit precursor"/>
    <property type="evidence" value="ECO:0007669"/>
    <property type="project" value="TreeGrafter"/>
</dbReference>
<evidence type="ECO:0000313" key="6">
    <source>
        <dbReference type="EMBL" id="KAA1102480.1"/>
    </source>
</evidence>
<evidence type="ECO:0000259" key="4">
    <source>
        <dbReference type="Pfam" id="PF17867"/>
    </source>
</evidence>
<dbReference type="GO" id="GO:0005524">
    <property type="term" value="F:ATP binding"/>
    <property type="evidence" value="ECO:0007669"/>
    <property type="project" value="UniProtKB-KW"/>
</dbReference>
<dbReference type="Pfam" id="PF07728">
    <property type="entry name" value="AAA_5"/>
    <property type="match status" value="1"/>
</dbReference>
<proteinExistence type="predicted"/>
<dbReference type="PANTHER" id="PTHR48103">
    <property type="entry name" value="MIDASIN-RELATED"/>
    <property type="match status" value="1"/>
</dbReference>
<dbReference type="GO" id="GO:0000055">
    <property type="term" value="P:ribosomal large subunit export from nucleus"/>
    <property type="evidence" value="ECO:0007669"/>
    <property type="project" value="TreeGrafter"/>
</dbReference>
<keyword evidence="7" id="KW-1185">Reference proteome</keyword>
<dbReference type="EMBL" id="VSWC01000044">
    <property type="protein sequence ID" value="KAA1102480.1"/>
    <property type="molecule type" value="Genomic_DNA"/>
</dbReference>
<dbReference type="InterPro" id="IPR027417">
    <property type="entry name" value="P-loop_NTPase"/>
</dbReference>
<dbReference type="OrthoDB" id="3038741at2759"/>
<protein>
    <submittedName>
        <fullName evidence="5">Uncharacterized protein</fullName>
    </submittedName>
</protein>
<dbReference type="EMBL" id="VSWC01000200">
    <property type="protein sequence ID" value="KAA1063986.1"/>
    <property type="molecule type" value="Genomic_DNA"/>
</dbReference>